<gene>
    <name evidence="2" type="ORF">SAMN06265827_101228</name>
</gene>
<dbReference type="EMBL" id="OBDZ01000001">
    <property type="protein sequence ID" value="SNY06162.1"/>
    <property type="molecule type" value="Genomic_DNA"/>
</dbReference>
<feature type="domain" description="Carbohydrate binding module family 25" evidence="1">
    <location>
        <begin position="14"/>
        <end position="96"/>
    </location>
</feature>
<dbReference type="Gene3D" id="2.60.40.10">
    <property type="entry name" value="Immunoglobulins"/>
    <property type="match status" value="1"/>
</dbReference>
<accession>A0A285F4G7</accession>
<protein>
    <submittedName>
        <fullName evidence="2">Starch/carbohydrate-binding module (Family 53)</fullName>
    </submittedName>
</protein>
<dbReference type="Proteomes" id="UP000219573">
    <property type="component" value="Unassembled WGS sequence"/>
</dbReference>
<dbReference type="RefSeq" id="WP_097016265.1">
    <property type="nucleotide sequence ID" value="NZ_OBDZ01000001.1"/>
</dbReference>
<sequence length="96" mass="11253">MDEVRVRPLPMHNGDVIEVRYNGLLAKSGADQVYLHTGMAYEYDWTNVENIKMNRAENDWIANVELKEPVKLKFCFKDSADNWDNNNGRNWSYTII</sequence>
<keyword evidence="3" id="KW-1185">Reference proteome</keyword>
<evidence type="ECO:0000313" key="3">
    <source>
        <dbReference type="Proteomes" id="UP000219573"/>
    </source>
</evidence>
<dbReference type="InterPro" id="IPR013783">
    <property type="entry name" value="Ig-like_fold"/>
</dbReference>
<dbReference type="GO" id="GO:2001070">
    <property type="term" value="F:starch binding"/>
    <property type="evidence" value="ECO:0007669"/>
    <property type="project" value="InterPro"/>
</dbReference>
<name>A0A285F4G7_9FIRM</name>
<dbReference type="AlphaFoldDB" id="A0A285F4G7"/>
<proteinExistence type="predicted"/>
<organism evidence="2 3">
    <name type="scientific">Orenia metallireducens</name>
    <dbReference type="NCBI Taxonomy" id="1413210"/>
    <lineage>
        <taxon>Bacteria</taxon>
        <taxon>Bacillati</taxon>
        <taxon>Bacillota</taxon>
        <taxon>Clostridia</taxon>
        <taxon>Halanaerobiales</taxon>
        <taxon>Halobacteroidaceae</taxon>
        <taxon>Orenia</taxon>
    </lineage>
</organism>
<dbReference type="OrthoDB" id="1683298at2"/>
<dbReference type="SMART" id="SM01066">
    <property type="entry name" value="CBM_25"/>
    <property type="match status" value="1"/>
</dbReference>
<dbReference type="InterPro" id="IPR005085">
    <property type="entry name" value="CBM25"/>
</dbReference>
<evidence type="ECO:0000313" key="2">
    <source>
        <dbReference type="EMBL" id="SNY06162.1"/>
    </source>
</evidence>
<evidence type="ECO:0000259" key="1">
    <source>
        <dbReference type="SMART" id="SM01066"/>
    </source>
</evidence>
<dbReference type="STRING" id="1413210.U472_11220"/>
<reference evidence="3" key="1">
    <citation type="submission" date="2017-09" db="EMBL/GenBank/DDBJ databases">
        <authorList>
            <person name="Varghese N."/>
            <person name="Submissions S."/>
        </authorList>
    </citation>
    <scope>NUCLEOTIDE SEQUENCE [LARGE SCALE GENOMIC DNA]</scope>
    <source>
        <strain evidence="3">MSL47</strain>
    </source>
</reference>